<evidence type="ECO:0000313" key="1">
    <source>
        <dbReference type="EMBL" id="MEM5405099.1"/>
    </source>
</evidence>
<keyword evidence="1" id="KW-0548">Nucleotidyltransferase</keyword>
<proteinExistence type="predicted"/>
<organism evidence="1 2">
    <name type="scientific">Paraburkholderia unamae</name>
    <dbReference type="NCBI Taxonomy" id="219649"/>
    <lineage>
        <taxon>Bacteria</taxon>
        <taxon>Pseudomonadati</taxon>
        <taxon>Pseudomonadota</taxon>
        <taxon>Betaproteobacteria</taxon>
        <taxon>Burkholderiales</taxon>
        <taxon>Burkholderiaceae</taxon>
        <taxon>Paraburkholderia</taxon>
    </lineage>
</organism>
<comment type="caution">
    <text evidence="1">The sequence shown here is derived from an EMBL/GenBank/DDBJ whole genome shotgun (WGS) entry which is preliminary data.</text>
</comment>
<dbReference type="EMBL" id="JAYMRU010000036">
    <property type="protein sequence ID" value="MEM5405099.1"/>
    <property type="molecule type" value="Genomic_DNA"/>
</dbReference>
<evidence type="ECO:0000313" key="2">
    <source>
        <dbReference type="Proteomes" id="UP001392318"/>
    </source>
</evidence>
<sequence length="311" mass="33770">MPHVFWMTLIGVLGLLCISTATGAVLRARMGAGNPLVRNLNERTATWRLMIAVVTVALSLGTGATLVLFFLCSFLALREFMTLTPTKPADYWPLVLTYYVVLPAQYVILAFNWWALAAIFIPVYVFGGLASAASFSQDTEDFLERNATINWAVMVCIYSLSHAPALLLLKFPGHFSNNGPLLFFLLLVVQSSDVFQYVCGRLWGKHKLAPLVSASRTWEGLLGGGALAIGLGTLLHGLTPFNVWQAAGMSAVTVVAGFFGGFVLSAVKRSLGAKDWGHLVAGHGGMLDRVDSICFAAPIFFHLTRFFFAQS</sequence>
<gene>
    <name evidence="1" type="ORF">VSR83_34680</name>
</gene>
<reference evidence="1" key="1">
    <citation type="submission" date="2024-01" db="EMBL/GenBank/DDBJ databases">
        <title>The diversity of rhizobia nodulating Mimosa spp. in eleven states of Brazil covering several biomes is determined by host plant, location, and edaphic factors.</title>
        <authorList>
            <person name="Rouws L."/>
            <person name="Barauna A."/>
            <person name="Beukes C."/>
            <person name="De Faria S.M."/>
            <person name="Gross E."/>
            <person name="Dos Reis Junior F.B."/>
            <person name="Simon M."/>
            <person name="Maluk M."/>
            <person name="Odee D.W."/>
            <person name="Kenicer G."/>
            <person name="Young J.P.W."/>
            <person name="Reis V.M."/>
            <person name="Zilli J."/>
            <person name="James E.K."/>
        </authorList>
    </citation>
    <scope>NUCLEOTIDE SEQUENCE</scope>
    <source>
        <strain evidence="1">JPY452</strain>
    </source>
</reference>
<keyword evidence="2" id="KW-1185">Reference proteome</keyword>
<name>A0ACC6RTR4_9BURK</name>
<keyword evidence="1" id="KW-0808">Transferase</keyword>
<protein>
    <submittedName>
        <fullName evidence="1">Phosphatidate cytidylyltransferase</fullName>
    </submittedName>
</protein>
<accession>A0ACC6RTR4</accession>
<dbReference type="Proteomes" id="UP001392318">
    <property type="component" value="Unassembled WGS sequence"/>
</dbReference>